<dbReference type="AlphaFoldDB" id="A0A812MHV1"/>
<dbReference type="SMART" id="SM00487">
    <property type="entry name" value="DEXDc"/>
    <property type="match status" value="1"/>
</dbReference>
<dbReference type="EMBL" id="CAJNDS010001557">
    <property type="protein sequence ID" value="CAE7265154.1"/>
    <property type="molecule type" value="Genomic_DNA"/>
</dbReference>
<dbReference type="InterPro" id="IPR014001">
    <property type="entry name" value="Helicase_ATP-bd"/>
</dbReference>
<dbReference type="GO" id="GO:0003676">
    <property type="term" value="F:nucleic acid binding"/>
    <property type="evidence" value="ECO:0007669"/>
    <property type="project" value="InterPro"/>
</dbReference>
<dbReference type="GO" id="GO:0005524">
    <property type="term" value="F:ATP binding"/>
    <property type="evidence" value="ECO:0007669"/>
    <property type="project" value="InterPro"/>
</dbReference>
<dbReference type="OrthoDB" id="444611at2759"/>
<dbReference type="Gene3D" id="3.40.50.300">
    <property type="entry name" value="P-loop containing nucleotide triphosphate hydrolases"/>
    <property type="match status" value="1"/>
</dbReference>
<comment type="caution">
    <text evidence="3">The sequence shown here is derived from an EMBL/GenBank/DDBJ whole genome shotgun (WGS) entry which is preliminary data.</text>
</comment>
<dbReference type="PANTHER" id="PTHR14074">
    <property type="entry name" value="HELICASE WITH DEATH DOMAIN-RELATED"/>
    <property type="match status" value="1"/>
</dbReference>
<gene>
    <name evidence="3" type="primary">DCL3A</name>
    <name evidence="3" type="ORF">SNAT2548_LOCUS13993</name>
</gene>
<dbReference type="InterPro" id="IPR011545">
    <property type="entry name" value="DEAD/DEAH_box_helicase_dom"/>
</dbReference>
<proteinExistence type="predicted"/>
<feature type="domain" description="Helicase ATP-binding" evidence="2">
    <location>
        <begin position="152"/>
        <end position="299"/>
    </location>
</feature>
<protein>
    <submittedName>
        <fullName evidence="3">DCL3A protein</fullName>
    </submittedName>
</protein>
<evidence type="ECO:0000259" key="2">
    <source>
        <dbReference type="PROSITE" id="PS51192"/>
    </source>
</evidence>
<evidence type="ECO:0000256" key="1">
    <source>
        <dbReference type="SAM" id="MobiDB-lite"/>
    </source>
</evidence>
<dbReference type="SUPFAM" id="SSF52540">
    <property type="entry name" value="P-loop containing nucleoside triphosphate hydrolases"/>
    <property type="match status" value="1"/>
</dbReference>
<dbReference type="Pfam" id="PF00270">
    <property type="entry name" value="DEAD"/>
    <property type="match status" value="1"/>
</dbReference>
<dbReference type="InterPro" id="IPR051363">
    <property type="entry name" value="RLR_Helicase"/>
</dbReference>
<dbReference type="InterPro" id="IPR027417">
    <property type="entry name" value="P-loop_NTPase"/>
</dbReference>
<dbReference type="PANTHER" id="PTHR14074:SF16">
    <property type="entry name" value="ANTIVIRAL INNATE IMMUNE RESPONSE RECEPTOR RIG-I"/>
    <property type="match status" value="1"/>
</dbReference>
<keyword evidence="4" id="KW-1185">Reference proteome</keyword>
<name>A0A812MHV1_9DINO</name>
<accession>A0A812MHV1</accession>
<dbReference type="PROSITE" id="PS51192">
    <property type="entry name" value="HELICASE_ATP_BIND_1"/>
    <property type="match status" value="1"/>
</dbReference>
<feature type="region of interest" description="Disordered" evidence="1">
    <location>
        <begin position="83"/>
        <end position="127"/>
    </location>
</feature>
<evidence type="ECO:0000313" key="3">
    <source>
        <dbReference type="EMBL" id="CAE7265154.1"/>
    </source>
</evidence>
<evidence type="ECO:0000313" key="4">
    <source>
        <dbReference type="Proteomes" id="UP000604046"/>
    </source>
</evidence>
<dbReference type="Proteomes" id="UP000604046">
    <property type="component" value="Unassembled WGS sequence"/>
</dbReference>
<sequence length="299" mass="32818">MASVSAARFNVLEELLGLEATNFATTEVELPLERLKYLASLLELRLTEEFDADVVIQTPTNKNDGTVISTSVLKTESLEVSVPDNNRFEQDRSKSSSKASSYAMMPEDNDVNPSIGTPGGFRGRPAAHGKEYVPLGRRLRKISATWVGFPKSFVTAKAGNTIVSLPTGAGKTLVAVLCIDHFLEQGAKRVMFVVPTTVLVKQQAQYCRDRCQQRHSVAELSGTKMDSWTKLNWSRCLQDNAVLVGTPEVFRRALVDCGFIQVLDFSLIIFDECHNATGNSPMAGIMRDAVWTLALGLTD</sequence>
<organism evidence="3 4">
    <name type="scientific">Symbiodinium natans</name>
    <dbReference type="NCBI Taxonomy" id="878477"/>
    <lineage>
        <taxon>Eukaryota</taxon>
        <taxon>Sar</taxon>
        <taxon>Alveolata</taxon>
        <taxon>Dinophyceae</taxon>
        <taxon>Suessiales</taxon>
        <taxon>Symbiodiniaceae</taxon>
        <taxon>Symbiodinium</taxon>
    </lineage>
</organism>
<dbReference type="GO" id="GO:0005737">
    <property type="term" value="C:cytoplasm"/>
    <property type="evidence" value="ECO:0007669"/>
    <property type="project" value="TreeGrafter"/>
</dbReference>
<reference evidence="3" key="1">
    <citation type="submission" date="2021-02" db="EMBL/GenBank/DDBJ databases">
        <authorList>
            <person name="Dougan E. K."/>
            <person name="Rhodes N."/>
            <person name="Thang M."/>
            <person name="Chan C."/>
        </authorList>
    </citation>
    <scope>NUCLEOTIDE SEQUENCE</scope>
</reference>